<dbReference type="InterPro" id="IPR058353">
    <property type="entry name" value="DUF8040"/>
</dbReference>
<evidence type="ECO:0000259" key="5">
    <source>
        <dbReference type="Pfam" id="PF13359"/>
    </source>
</evidence>
<dbReference type="Gramene" id="KJB64832">
    <property type="protein sequence ID" value="KJB64832"/>
    <property type="gene ID" value="B456_010G067200"/>
</dbReference>
<reference evidence="7 8" key="1">
    <citation type="journal article" date="2012" name="Nature">
        <title>Repeated polyploidization of Gossypium genomes and the evolution of spinnable cotton fibres.</title>
        <authorList>
            <person name="Paterson A.H."/>
            <person name="Wendel J.F."/>
            <person name="Gundlach H."/>
            <person name="Guo H."/>
            <person name="Jenkins J."/>
            <person name="Jin D."/>
            <person name="Llewellyn D."/>
            <person name="Showmaker K.C."/>
            <person name="Shu S."/>
            <person name="Udall J."/>
            <person name="Yoo M.J."/>
            <person name="Byers R."/>
            <person name="Chen W."/>
            <person name="Doron-Faigenboim A."/>
            <person name="Duke M.V."/>
            <person name="Gong L."/>
            <person name="Grimwood J."/>
            <person name="Grover C."/>
            <person name="Grupp K."/>
            <person name="Hu G."/>
            <person name="Lee T.H."/>
            <person name="Li J."/>
            <person name="Lin L."/>
            <person name="Liu T."/>
            <person name="Marler B.S."/>
            <person name="Page J.T."/>
            <person name="Roberts A.W."/>
            <person name="Romanel E."/>
            <person name="Sanders W.S."/>
            <person name="Szadkowski E."/>
            <person name="Tan X."/>
            <person name="Tang H."/>
            <person name="Xu C."/>
            <person name="Wang J."/>
            <person name="Wang Z."/>
            <person name="Zhang D."/>
            <person name="Zhang L."/>
            <person name="Ashrafi H."/>
            <person name="Bedon F."/>
            <person name="Bowers J.E."/>
            <person name="Brubaker C.L."/>
            <person name="Chee P.W."/>
            <person name="Das S."/>
            <person name="Gingle A.R."/>
            <person name="Haigler C.H."/>
            <person name="Harker D."/>
            <person name="Hoffmann L.V."/>
            <person name="Hovav R."/>
            <person name="Jones D.C."/>
            <person name="Lemke C."/>
            <person name="Mansoor S."/>
            <person name="ur Rahman M."/>
            <person name="Rainville L.N."/>
            <person name="Rambani A."/>
            <person name="Reddy U.K."/>
            <person name="Rong J.K."/>
            <person name="Saranga Y."/>
            <person name="Scheffler B.E."/>
            <person name="Scheffler J.A."/>
            <person name="Stelly D.M."/>
            <person name="Triplett B.A."/>
            <person name="Van Deynze A."/>
            <person name="Vaslin M.F."/>
            <person name="Waghmare V.N."/>
            <person name="Walford S.A."/>
            <person name="Wright R.J."/>
            <person name="Zaki E.A."/>
            <person name="Zhang T."/>
            <person name="Dennis E.S."/>
            <person name="Mayer K.F."/>
            <person name="Peterson D.G."/>
            <person name="Rokhsar D.S."/>
            <person name="Wang X."/>
            <person name="Schmutz J."/>
        </authorList>
    </citation>
    <scope>NUCLEOTIDE SEQUENCE [LARGE SCALE GENOMIC DNA]</scope>
</reference>
<dbReference type="AlphaFoldDB" id="A0A0D2R395"/>
<accession>A0A0D2R395</accession>
<keyword evidence="4" id="KW-0812">Transmembrane</keyword>
<dbReference type="GO" id="GO:0046872">
    <property type="term" value="F:metal ion binding"/>
    <property type="evidence" value="ECO:0007669"/>
    <property type="project" value="UniProtKB-KW"/>
</dbReference>
<feature type="domain" description="DUF8040" evidence="6">
    <location>
        <begin position="61"/>
        <end position="150"/>
    </location>
</feature>
<evidence type="ECO:0000259" key="6">
    <source>
        <dbReference type="Pfam" id="PF26138"/>
    </source>
</evidence>
<keyword evidence="4" id="KW-0472">Membrane</keyword>
<keyword evidence="8" id="KW-1185">Reference proteome</keyword>
<evidence type="ECO:0008006" key="9">
    <source>
        <dbReference type="Google" id="ProtNLM"/>
    </source>
</evidence>
<keyword evidence="2" id="KW-0479">Metal-binding</keyword>
<evidence type="ECO:0000313" key="8">
    <source>
        <dbReference type="Proteomes" id="UP000032304"/>
    </source>
</evidence>
<dbReference type="InterPro" id="IPR027806">
    <property type="entry name" value="HARBI1_dom"/>
</dbReference>
<dbReference type="EMBL" id="CM001749">
    <property type="protein sequence ID" value="KJB64832.1"/>
    <property type="molecule type" value="Genomic_DNA"/>
</dbReference>
<dbReference type="Pfam" id="PF13359">
    <property type="entry name" value="DDE_Tnp_4"/>
    <property type="match status" value="1"/>
</dbReference>
<proteinExistence type="predicted"/>
<evidence type="ECO:0000256" key="4">
    <source>
        <dbReference type="SAM" id="Phobius"/>
    </source>
</evidence>
<organism evidence="7 8">
    <name type="scientific">Gossypium raimondii</name>
    <name type="common">Peruvian cotton</name>
    <name type="synonym">Gossypium klotzschianum subsp. raimondii</name>
    <dbReference type="NCBI Taxonomy" id="29730"/>
    <lineage>
        <taxon>Eukaryota</taxon>
        <taxon>Viridiplantae</taxon>
        <taxon>Streptophyta</taxon>
        <taxon>Embryophyta</taxon>
        <taxon>Tracheophyta</taxon>
        <taxon>Spermatophyta</taxon>
        <taxon>Magnoliopsida</taxon>
        <taxon>eudicotyledons</taxon>
        <taxon>Gunneridae</taxon>
        <taxon>Pentapetalae</taxon>
        <taxon>rosids</taxon>
        <taxon>malvids</taxon>
        <taxon>Malvales</taxon>
        <taxon>Malvaceae</taxon>
        <taxon>Malvoideae</taxon>
        <taxon>Gossypium</taxon>
    </lineage>
</organism>
<name>A0A0D2R395_GOSRA</name>
<keyword evidence="4" id="KW-1133">Transmembrane helix</keyword>
<feature type="compositionally biased region" description="Polar residues" evidence="3">
    <location>
        <begin position="448"/>
        <end position="458"/>
    </location>
</feature>
<dbReference type="STRING" id="29730.A0A0D2R395"/>
<feature type="domain" description="DDE Tnp4" evidence="5">
    <location>
        <begin position="182"/>
        <end position="341"/>
    </location>
</feature>
<dbReference type="PANTHER" id="PTHR46250">
    <property type="entry name" value="MYB/SANT-LIKE DNA-BINDING DOMAIN PROTEIN-RELATED"/>
    <property type="match status" value="1"/>
</dbReference>
<dbReference type="eggNOG" id="KOG4585">
    <property type="taxonomic scope" value="Eukaryota"/>
</dbReference>
<evidence type="ECO:0000256" key="3">
    <source>
        <dbReference type="SAM" id="MobiDB-lite"/>
    </source>
</evidence>
<dbReference type="Pfam" id="PF26138">
    <property type="entry name" value="DUF8040"/>
    <property type="match status" value="1"/>
</dbReference>
<gene>
    <name evidence="7" type="ORF">B456_010G067200</name>
</gene>
<dbReference type="OMA" id="WLEICNI"/>
<evidence type="ECO:0000313" key="7">
    <source>
        <dbReference type="EMBL" id="KJB64832.1"/>
    </source>
</evidence>
<feature type="region of interest" description="Disordered" evidence="3">
    <location>
        <begin position="447"/>
        <end position="476"/>
    </location>
</feature>
<feature type="transmembrane region" description="Helical" evidence="4">
    <location>
        <begin position="20"/>
        <end position="43"/>
    </location>
</feature>
<evidence type="ECO:0000256" key="2">
    <source>
        <dbReference type="ARBA" id="ARBA00022723"/>
    </source>
</evidence>
<protein>
    <recommendedName>
        <fullName evidence="9">DDE Tnp4 domain-containing protein</fullName>
    </recommendedName>
</protein>
<evidence type="ECO:0000256" key="1">
    <source>
        <dbReference type="ARBA" id="ARBA00001968"/>
    </source>
</evidence>
<dbReference type="Proteomes" id="UP000032304">
    <property type="component" value="Chromosome 10"/>
</dbReference>
<sequence length="510" mass="58130">MARLPLIGQSVRRKRIGLALTIWLQICRIAGWFLLTLGAIHSLHTYRPRIRSYILDFYAKRDYVKRLIYASDETCIEQVRMNRFSFFKLCEMLQTLGGLNSSRNILVDEQVTMFLHIISHHLKNRVIKHHFNRSGETVSRSFHSVLNAVIRLQDVLFKKAEPITVNTSDTRWKWFKNCLGALDGTHIKIRVPTVDKPRYRTRKGDIATNMLGVCTPDMQFVYVLPGWKGSVADGRVLRDAISRRHGLKVPHGVSESNVSSQASRGTKRKWVPEEDAALVSCMVDLHNVGTFIADTGFKAGYLNELEKMLEKALPNAMLKARPNIESMIRLLKRDWSIVYDMLNVQNNSSFGWDEHRQLVVVEDAVWNSYLNSHKEAGQFRHRSFPYYNQLTAIYARDRVTGKDAQTAADVIEEINVQDVPTTNINEERNEFYDCEADVSLDDMDVSATEPQTDRNQGGSTSSKKKKKNSDANDHISSSFHDAATLLAENMRAIGEQISRSIASDVVVQQK</sequence>
<comment type="cofactor">
    <cofactor evidence="1">
        <name>a divalent metal cation</name>
        <dbReference type="ChEBI" id="CHEBI:60240"/>
    </cofactor>
</comment>
<dbReference type="PANTHER" id="PTHR46250:SF17">
    <property type="entry name" value="MYB_SANT-LIKE DOMAIN-CONTAINING PROTEIN"/>
    <property type="match status" value="1"/>
</dbReference>